<dbReference type="EMBL" id="BMES01000003">
    <property type="protein sequence ID" value="GGH32054.1"/>
    <property type="molecule type" value="Genomic_DNA"/>
</dbReference>
<reference evidence="1" key="2">
    <citation type="submission" date="2020-09" db="EMBL/GenBank/DDBJ databases">
        <authorList>
            <person name="Sun Q."/>
            <person name="Zhou Y."/>
        </authorList>
    </citation>
    <scope>NUCLEOTIDE SEQUENCE</scope>
    <source>
        <strain evidence="1">CGMCC 1.12214</strain>
    </source>
</reference>
<dbReference type="RefSeq" id="WP_188519929.1">
    <property type="nucleotide sequence ID" value="NZ_BMES01000003.1"/>
</dbReference>
<dbReference type="InterPro" id="IPR036429">
    <property type="entry name" value="SpoA-like_sf"/>
</dbReference>
<organism evidence="1 2">
    <name type="scientific">Alsobacter metallidurans</name>
    <dbReference type="NCBI Taxonomy" id="340221"/>
    <lineage>
        <taxon>Bacteria</taxon>
        <taxon>Pseudomonadati</taxon>
        <taxon>Pseudomonadota</taxon>
        <taxon>Alphaproteobacteria</taxon>
        <taxon>Hyphomicrobiales</taxon>
        <taxon>Alsobacteraceae</taxon>
        <taxon>Alsobacter</taxon>
    </lineage>
</organism>
<name>A0A917IAX8_9HYPH</name>
<reference evidence="1" key="1">
    <citation type="journal article" date="2014" name="Int. J. Syst. Evol. Microbiol.">
        <title>Complete genome sequence of Corynebacterium casei LMG S-19264T (=DSM 44701T), isolated from a smear-ripened cheese.</title>
        <authorList>
            <consortium name="US DOE Joint Genome Institute (JGI-PGF)"/>
            <person name="Walter F."/>
            <person name="Albersmeier A."/>
            <person name="Kalinowski J."/>
            <person name="Ruckert C."/>
        </authorList>
    </citation>
    <scope>NUCLEOTIDE SEQUENCE</scope>
    <source>
        <strain evidence="1">CGMCC 1.12214</strain>
    </source>
</reference>
<proteinExistence type="predicted"/>
<dbReference type="Proteomes" id="UP000603912">
    <property type="component" value="Unassembled WGS sequence"/>
</dbReference>
<sequence length="317" mass="33120">MTVHAAHPRGSRSQPQRRIADRLEELWFATAWILRLEAGGVDFVLRPRAPSGSLPQGPAIAGLIGSDRFALVLPDDLVAATLARAPEPIGWNALAPADAALVLECLLGDALGALETRLGLPISLESVIPAMGATDEAALTFEIMTPGAIHPCAAFLHGREPRGRMAQDLLRIVGWGPAVMPGQLLVVGPVDLDDAELADLQPGDTIMLDGAATDFLDGAILYDDGSARPVTIQGGAATLADAEMASAAQMQRVGAVDLLIGSVRAPVMAEPGAVAPFRSFEDGRVRLRRFGAVIALGELVETDGRIGLSISSVEADR</sequence>
<dbReference type="Gene3D" id="2.30.330.10">
    <property type="entry name" value="SpoA-like"/>
    <property type="match status" value="1"/>
</dbReference>
<comment type="caution">
    <text evidence="1">The sequence shown here is derived from an EMBL/GenBank/DDBJ whole genome shotgun (WGS) entry which is preliminary data.</text>
</comment>
<evidence type="ECO:0000313" key="2">
    <source>
        <dbReference type="Proteomes" id="UP000603912"/>
    </source>
</evidence>
<evidence type="ECO:0000313" key="1">
    <source>
        <dbReference type="EMBL" id="GGH32054.1"/>
    </source>
</evidence>
<dbReference type="AlphaFoldDB" id="A0A917IAX8"/>
<accession>A0A917IAX8</accession>
<keyword evidence="2" id="KW-1185">Reference proteome</keyword>
<gene>
    <name evidence="1" type="ORF">GCM10007036_43660</name>
</gene>
<protein>
    <submittedName>
        <fullName evidence="1">Uncharacterized protein</fullName>
    </submittedName>
</protein>